<sequence length="103" mass="12517">MSLTIYLSIYLSIYLFLSVCLFIFSLAFSFPFSIFYYSFYFYYYYFLQCTKKSTYLLPEFSYSFTSIIRHDKTAQKKERKQYSTMQYSAVHSLSIEHIFENNV</sequence>
<gene>
    <name evidence="2" type="ORF">J3Q64DRAFT_1729456</name>
</gene>
<dbReference type="EMBL" id="JBCLYO010000004">
    <property type="protein sequence ID" value="KAL0090351.1"/>
    <property type="molecule type" value="Genomic_DNA"/>
</dbReference>
<evidence type="ECO:0000256" key="1">
    <source>
        <dbReference type="SAM" id="Phobius"/>
    </source>
</evidence>
<evidence type="ECO:0000313" key="2">
    <source>
        <dbReference type="EMBL" id="KAL0090351.1"/>
    </source>
</evidence>
<protein>
    <submittedName>
        <fullName evidence="2">Uncharacterized protein</fullName>
    </submittedName>
</protein>
<evidence type="ECO:0000313" key="3">
    <source>
        <dbReference type="Proteomes" id="UP001448207"/>
    </source>
</evidence>
<keyword evidence="3" id="KW-1185">Reference proteome</keyword>
<reference evidence="2 3" key="1">
    <citation type="submission" date="2024-04" db="EMBL/GenBank/DDBJ databases">
        <title>Symmetric and asymmetric DNA N6-adenine methylation regulates different biological responses in Mucorales.</title>
        <authorList>
            <consortium name="Lawrence Berkeley National Laboratory"/>
            <person name="Lax C."/>
            <person name="Mondo S.J."/>
            <person name="Osorio-Concepcion M."/>
            <person name="Muszewska A."/>
            <person name="Corrochano-Luque M."/>
            <person name="Gutierrez G."/>
            <person name="Riley R."/>
            <person name="Lipzen A."/>
            <person name="Guo J."/>
            <person name="Hundley H."/>
            <person name="Amirebrahimi M."/>
            <person name="Ng V."/>
            <person name="Lorenzo-Gutierrez D."/>
            <person name="Binder U."/>
            <person name="Yang J."/>
            <person name="Song Y."/>
            <person name="Canovas D."/>
            <person name="Navarro E."/>
            <person name="Freitag M."/>
            <person name="Gabaldon T."/>
            <person name="Grigoriev I.V."/>
            <person name="Corrochano L.M."/>
            <person name="Nicolas F.E."/>
            <person name="Garre V."/>
        </authorList>
    </citation>
    <scope>NUCLEOTIDE SEQUENCE [LARGE SCALE GENOMIC DNA]</scope>
    <source>
        <strain evidence="2 3">L51</strain>
    </source>
</reference>
<keyword evidence="1" id="KW-0812">Transmembrane</keyword>
<keyword evidence="1" id="KW-1133">Transmembrane helix</keyword>
<accession>A0ABR3B741</accession>
<organism evidence="2 3">
    <name type="scientific">Phycomyces blakesleeanus</name>
    <dbReference type="NCBI Taxonomy" id="4837"/>
    <lineage>
        <taxon>Eukaryota</taxon>
        <taxon>Fungi</taxon>
        <taxon>Fungi incertae sedis</taxon>
        <taxon>Mucoromycota</taxon>
        <taxon>Mucoromycotina</taxon>
        <taxon>Mucoromycetes</taxon>
        <taxon>Mucorales</taxon>
        <taxon>Phycomycetaceae</taxon>
        <taxon>Phycomyces</taxon>
    </lineage>
</organism>
<feature type="transmembrane region" description="Helical" evidence="1">
    <location>
        <begin position="12"/>
        <end position="45"/>
    </location>
</feature>
<proteinExistence type="predicted"/>
<name>A0ABR3B741_PHYBL</name>
<keyword evidence="1" id="KW-0472">Membrane</keyword>
<comment type="caution">
    <text evidence="2">The sequence shown here is derived from an EMBL/GenBank/DDBJ whole genome shotgun (WGS) entry which is preliminary data.</text>
</comment>
<dbReference type="Proteomes" id="UP001448207">
    <property type="component" value="Unassembled WGS sequence"/>
</dbReference>